<dbReference type="InterPro" id="IPR036864">
    <property type="entry name" value="Zn2-C6_fun-type_DNA-bd_sf"/>
</dbReference>
<name>A0A2V5I0G7_ASPV1</name>
<dbReference type="Pfam" id="PF00172">
    <property type="entry name" value="Zn_clus"/>
    <property type="match status" value="1"/>
</dbReference>
<evidence type="ECO:0000256" key="4">
    <source>
        <dbReference type="ARBA" id="ARBA00023163"/>
    </source>
</evidence>
<dbReference type="InterPro" id="IPR050987">
    <property type="entry name" value="AtrR-like"/>
</dbReference>
<keyword evidence="5" id="KW-0539">Nucleus</keyword>
<evidence type="ECO:0000259" key="6">
    <source>
        <dbReference type="PROSITE" id="PS50048"/>
    </source>
</evidence>
<reference evidence="7 8" key="1">
    <citation type="submission" date="2018-02" db="EMBL/GenBank/DDBJ databases">
        <title>The genomes of Aspergillus section Nigri reveals drivers in fungal speciation.</title>
        <authorList>
            <consortium name="DOE Joint Genome Institute"/>
            <person name="Vesth T.C."/>
            <person name="Nybo J."/>
            <person name="Theobald S."/>
            <person name="Brandl J."/>
            <person name="Frisvad J.C."/>
            <person name="Nielsen K.F."/>
            <person name="Lyhne E.K."/>
            <person name="Kogle M.E."/>
            <person name="Kuo A."/>
            <person name="Riley R."/>
            <person name="Clum A."/>
            <person name="Nolan M."/>
            <person name="Lipzen A."/>
            <person name="Salamov A."/>
            <person name="Henrissat B."/>
            <person name="Wiebenga A."/>
            <person name="De vries R.P."/>
            <person name="Grigoriev I.V."/>
            <person name="Mortensen U.H."/>
            <person name="Andersen M.R."/>
            <person name="Baker S.E."/>
        </authorList>
    </citation>
    <scope>NUCLEOTIDE SEQUENCE [LARGE SCALE GENOMIC DNA]</scope>
    <source>
        <strain evidence="7 8">CBS 115571</strain>
    </source>
</reference>
<dbReference type="SUPFAM" id="SSF57701">
    <property type="entry name" value="Zn2/Cys6 DNA-binding domain"/>
    <property type="match status" value="1"/>
</dbReference>
<keyword evidence="3" id="KW-0238">DNA-binding</keyword>
<dbReference type="GO" id="GO:0003677">
    <property type="term" value="F:DNA binding"/>
    <property type="evidence" value="ECO:0007669"/>
    <property type="project" value="UniProtKB-KW"/>
</dbReference>
<dbReference type="GO" id="GO:0008270">
    <property type="term" value="F:zinc ion binding"/>
    <property type="evidence" value="ECO:0007669"/>
    <property type="project" value="InterPro"/>
</dbReference>
<keyword evidence="4" id="KW-0804">Transcription</keyword>
<gene>
    <name evidence="7" type="ORF">BO99DRAFT_427239</name>
</gene>
<dbReference type="SMART" id="SM00906">
    <property type="entry name" value="Fungal_trans"/>
    <property type="match status" value="1"/>
</dbReference>
<feature type="domain" description="Zn(2)-C6 fungal-type" evidence="6">
    <location>
        <begin position="10"/>
        <end position="40"/>
    </location>
</feature>
<proteinExistence type="predicted"/>
<organism evidence="7 8">
    <name type="scientific">Aspergillus violaceofuscus (strain CBS 115571)</name>
    <dbReference type="NCBI Taxonomy" id="1450538"/>
    <lineage>
        <taxon>Eukaryota</taxon>
        <taxon>Fungi</taxon>
        <taxon>Dikarya</taxon>
        <taxon>Ascomycota</taxon>
        <taxon>Pezizomycotina</taxon>
        <taxon>Eurotiomycetes</taxon>
        <taxon>Eurotiomycetidae</taxon>
        <taxon>Eurotiales</taxon>
        <taxon>Aspergillaceae</taxon>
        <taxon>Aspergillus</taxon>
    </lineage>
</organism>
<dbReference type="Pfam" id="PF04082">
    <property type="entry name" value="Fungal_trans"/>
    <property type="match status" value="1"/>
</dbReference>
<evidence type="ECO:0000256" key="5">
    <source>
        <dbReference type="ARBA" id="ARBA00023242"/>
    </source>
</evidence>
<evidence type="ECO:0000313" key="8">
    <source>
        <dbReference type="Proteomes" id="UP000249829"/>
    </source>
</evidence>
<dbReference type="GO" id="GO:0000981">
    <property type="term" value="F:DNA-binding transcription factor activity, RNA polymerase II-specific"/>
    <property type="evidence" value="ECO:0007669"/>
    <property type="project" value="InterPro"/>
</dbReference>
<dbReference type="PANTHER" id="PTHR46910">
    <property type="entry name" value="TRANSCRIPTION FACTOR PDR1"/>
    <property type="match status" value="1"/>
</dbReference>
<evidence type="ECO:0000256" key="1">
    <source>
        <dbReference type="ARBA" id="ARBA00022723"/>
    </source>
</evidence>
<keyword evidence="2" id="KW-0805">Transcription regulation</keyword>
<evidence type="ECO:0000313" key="7">
    <source>
        <dbReference type="EMBL" id="PYI13206.1"/>
    </source>
</evidence>
<keyword evidence="1" id="KW-0479">Metal-binding</keyword>
<accession>A0A2V5I0G7</accession>
<dbReference type="CDD" id="cd12148">
    <property type="entry name" value="fungal_TF_MHR"/>
    <property type="match status" value="1"/>
</dbReference>
<dbReference type="CDD" id="cd00067">
    <property type="entry name" value="GAL4"/>
    <property type="match status" value="1"/>
</dbReference>
<dbReference type="PANTHER" id="PTHR46910:SF25">
    <property type="entry name" value="ABC-TRANSPORTER-REGULATING TRANSCRIPTION FACTOR"/>
    <property type="match status" value="1"/>
</dbReference>
<dbReference type="STRING" id="1450538.A0A2V5I0G7"/>
<dbReference type="GO" id="GO:0006351">
    <property type="term" value="P:DNA-templated transcription"/>
    <property type="evidence" value="ECO:0007669"/>
    <property type="project" value="InterPro"/>
</dbReference>
<sequence>MESDNRPRKACDLCYTRKIKCDGQEPRCSNCINYATECTHIALRRKARPRARRRATQNFSYQPKAPNRAIHQAERLEEIAREAPVDDQSSEDPNHAIGTLKLPPLPKAMAMVGIFLNTFNTALPLFHADTLLRMVGQCYALHPRQRDPLVWAAINTVFALASQHRPSSTIEGVFHRQTEHTSEYLSNAQSVVSTLMTGDVSLLNVQTLLGMVMVLQTARDPTPALTLVSATMRLVHKLGLHSRAASAHLDLVHRRQHARVFWIAYILDKDLSLRAEIPPVQLDDDIDVDLPSSLPVSLDDNDNTAGTLVTDDGKAKLSYLFARIQLASIEGRIYRYLYSTQASKQSPLERTLLRDSISVALDEWRASIPLEFGAAVVTMTARTKPASLGFLCVLHSSGLQCRMLINRAQAMDEQWITGVRNYSRGISPLRIPPCWEGLVHEARDFVLLIQEIWFRDSWFRWITTCPYISATMLLTANNLHNVRHKKVELDIELIDAALSWLNDLILEDPSDAKKRFRNILTEAVHKVKHKLAVNDRLE</sequence>
<dbReference type="AlphaFoldDB" id="A0A2V5I0G7"/>
<dbReference type="EMBL" id="KZ825255">
    <property type="protein sequence ID" value="PYI13206.1"/>
    <property type="molecule type" value="Genomic_DNA"/>
</dbReference>
<protein>
    <recommendedName>
        <fullName evidence="6">Zn(2)-C6 fungal-type domain-containing protein</fullName>
    </recommendedName>
</protein>
<dbReference type="OMA" id="CYTRKIK"/>
<dbReference type="PROSITE" id="PS50048">
    <property type="entry name" value="ZN2_CY6_FUNGAL_2"/>
    <property type="match status" value="1"/>
</dbReference>
<dbReference type="SMART" id="SM00066">
    <property type="entry name" value="GAL4"/>
    <property type="match status" value="1"/>
</dbReference>
<dbReference type="Gene3D" id="4.10.240.10">
    <property type="entry name" value="Zn(2)-C6 fungal-type DNA-binding domain"/>
    <property type="match status" value="1"/>
</dbReference>
<keyword evidence="8" id="KW-1185">Reference proteome</keyword>
<evidence type="ECO:0000256" key="3">
    <source>
        <dbReference type="ARBA" id="ARBA00023125"/>
    </source>
</evidence>
<dbReference type="Proteomes" id="UP000249829">
    <property type="component" value="Unassembled WGS sequence"/>
</dbReference>
<evidence type="ECO:0000256" key="2">
    <source>
        <dbReference type="ARBA" id="ARBA00023015"/>
    </source>
</evidence>
<dbReference type="InterPro" id="IPR001138">
    <property type="entry name" value="Zn2Cys6_DnaBD"/>
</dbReference>
<dbReference type="InterPro" id="IPR007219">
    <property type="entry name" value="XnlR_reg_dom"/>
</dbReference>